<dbReference type="Gene3D" id="1.25.40.10">
    <property type="entry name" value="Tetratricopeptide repeat domain"/>
    <property type="match status" value="1"/>
</dbReference>
<feature type="signal peptide" evidence="2">
    <location>
        <begin position="1"/>
        <end position="22"/>
    </location>
</feature>
<dbReference type="AlphaFoldDB" id="A0A2A5WWT0"/>
<reference evidence="3 4" key="1">
    <citation type="submission" date="2017-08" db="EMBL/GenBank/DDBJ databases">
        <title>Fine stratification of microbial communities through a metagenomic profile of the photic zone.</title>
        <authorList>
            <person name="Haro-Moreno J.M."/>
            <person name="Lopez-Perez M."/>
            <person name="De La Torre J."/>
            <person name="Picazo A."/>
            <person name="Camacho A."/>
            <person name="Rodriguez-Valera F."/>
        </authorList>
    </citation>
    <scope>NUCLEOTIDE SEQUENCE [LARGE SCALE GENOMIC DNA]</scope>
    <source>
        <strain evidence="3">MED-G24</strain>
    </source>
</reference>
<feature type="chain" id="PRO_5012201867" description="TonB C-terminal domain-containing protein" evidence="2">
    <location>
        <begin position="23"/>
        <end position="479"/>
    </location>
</feature>
<dbReference type="Proteomes" id="UP000219327">
    <property type="component" value="Unassembled WGS sequence"/>
</dbReference>
<dbReference type="Gene3D" id="3.30.1150.10">
    <property type="match status" value="1"/>
</dbReference>
<comment type="caution">
    <text evidence="3">The sequence shown here is derived from an EMBL/GenBank/DDBJ whole genome shotgun (WGS) entry which is preliminary data.</text>
</comment>
<evidence type="ECO:0000256" key="1">
    <source>
        <dbReference type="SAM" id="MobiDB-lite"/>
    </source>
</evidence>
<gene>
    <name evidence="3" type="ORF">CNE99_02630</name>
</gene>
<evidence type="ECO:0000313" key="3">
    <source>
        <dbReference type="EMBL" id="PDH40995.1"/>
    </source>
</evidence>
<evidence type="ECO:0000256" key="2">
    <source>
        <dbReference type="SAM" id="SignalP"/>
    </source>
</evidence>
<name>A0A2A5WWT0_9GAMM</name>
<proteinExistence type="predicted"/>
<dbReference type="InterPro" id="IPR011990">
    <property type="entry name" value="TPR-like_helical_dom_sf"/>
</dbReference>
<sequence>MTAAFRNRFALLLAGLGLSVCAVVNTSANTGDTHRESEGQIVPDTAKSITAIMRSDGAFSYALVEPLSHQYEAAMAAGDLEVARDMLLTIQHLIHREYGVLSPLQRSVLDKLANVQLRSRQADEADHAYRLSHFIATKQFGEEWSSMAPELQSLIQWQITTGQFRRARRSLTDAIKQAEEQEDSLSLASFLIQSAQLREFSWYCCAGKFINRAIELLESLPEGTDSAPLHTQIGDLLLAGNDVERARHHYEFASQLNATGDYSEPQPLPGKYVLPNQVRASLAPRTEVYTGNAIARSSSPLPPDLDPAVVWEGQIQGGQRPRVARLLPESMAGSVVLNRNRQDPSSSRQVYFVGAPIEFVESQIYHALPRSQKNPDALSNMSLSFRVDISQEGRVRAIRALGEARRSPLYRTVQRALRVLRFRPALLNGKPVDHVMEFTQTFPRVLAPRTKGLEKTRVSSQSNQATDTSETQTSDVPTG</sequence>
<dbReference type="EMBL" id="NTKD01000007">
    <property type="protein sequence ID" value="PDH40995.1"/>
    <property type="molecule type" value="Genomic_DNA"/>
</dbReference>
<keyword evidence="2" id="KW-0732">Signal</keyword>
<accession>A0A2A5WWT0</accession>
<feature type="region of interest" description="Disordered" evidence="1">
    <location>
        <begin position="449"/>
        <end position="479"/>
    </location>
</feature>
<organism evidence="3 4">
    <name type="scientific">OM182 bacterium MED-G24</name>
    <dbReference type="NCBI Taxonomy" id="1986255"/>
    <lineage>
        <taxon>Bacteria</taxon>
        <taxon>Pseudomonadati</taxon>
        <taxon>Pseudomonadota</taxon>
        <taxon>Gammaproteobacteria</taxon>
        <taxon>OMG group</taxon>
        <taxon>OM182 clade</taxon>
    </lineage>
</organism>
<evidence type="ECO:0000313" key="4">
    <source>
        <dbReference type="Proteomes" id="UP000219327"/>
    </source>
</evidence>
<evidence type="ECO:0008006" key="5">
    <source>
        <dbReference type="Google" id="ProtNLM"/>
    </source>
</evidence>
<protein>
    <recommendedName>
        <fullName evidence="5">TonB C-terminal domain-containing protein</fullName>
    </recommendedName>
</protein>
<feature type="compositionally biased region" description="Polar residues" evidence="1">
    <location>
        <begin position="458"/>
        <end position="479"/>
    </location>
</feature>
<dbReference type="SUPFAM" id="SSF74653">
    <property type="entry name" value="TolA/TonB C-terminal domain"/>
    <property type="match status" value="1"/>
</dbReference>